<reference evidence="3" key="2">
    <citation type="submission" date="2015-01" db="EMBL/GenBank/DDBJ databases">
        <title>Evolutionary Origins and Diversification of the Mycorrhizal Mutualists.</title>
        <authorList>
            <consortium name="DOE Joint Genome Institute"/>
            <consortium name="Mycorrhizal Genomics Consortium"/>
            <person name="Kohler A."/>
            <person name="Kuo A."/>
            <person name="Nagy L.G."/>
            <person name="Floudas D."/>
            <person name="Copeland A."/>
            <person name="Barry K.W."/>
            <person name="Cichocki N."/>
            <person name="Veneault-Fourrey C."/>
            <person name="LaButti K."/>
            <person name="Lindquist E.A."/>
            <person name="Lipzen A."/>
            <person name="Lundell T."/>
            <person name="Morin E."/>
            <person name="Murat C."/>
            <person name="Riley R."/>
            <person name="Ohm R."/>
            <person name="Sun H."/>
            <person name="Tunlid A."/>
            <person name="Henrissat B."/>
            <person name="Grigoriev I.V."/>
            <person name="Hibbett D.S."/>
            <person name="Martin F."/>
        </authorList>
    </citation>
    <scope>NUCLEOTIDE SEQUENCE [LARGE SCALE GENOMIC DNA]</scope>
    <source>
        <strain evidence="3">Foug A</strain>
    </source>
</reference>
<evidence type="ECO:0000256" key="1">
    <source>
        <dbReference type="SAM" id="MobiDB-lite"/>
    </source>
</evidence>
<feature type="compositionally biased region" description="Low complexity" evidence="1">
    <location>
        <begin position="113"/>
        <end position="126"/>
    </location>
</feature>
<protein>
    <submittedName>
        <fullName evidence="2">Uncharacterized protein</fullName>
    </submittedName>
</protein>
<keyword evidence="3" id="KW-1185">Reference proteome</keyword>
<dbReference type="STRING" id="1036808.A0A0C3AUT5"/>
<evidence type="ECO:0000313" key="3">
    <source>
        <dbReference type="Proteomes" id="UP000053989"/>
    </source>
</evidence>
<proteinExistence type="predicted"/>
<dbReference type="AlphaFoldDB" id="A0A0C3AUT5"/>
<feature type="compositionally biased region" description="Low complexity" evidence="1">
    <location>
        <begin position="29"/>
        <end position="43"/>
    </location>
</feature>
<dbReference type="HOGENOM" id="CLU_114632_0_0_1"/>
<sequence length="188" mass="20739">MPGLPSFIELMASLGLDSDINSRISACRSRSGSCSSVSSLGSSNRDHSPISSTFSLSSDVFPRDLDVDRRHPLTRSRAARYTPYMPATSLAKKISKTSLNDHKEDSHEASRNFSHFSSSPKLSSSPPRRRPSPLRFPNSEREDPASTPISSYLRRKTPQNSPTVATFTHRDPVERPETIALPSLISLQ</sequence>
<evidence type="ECO:0000313" key="2">
    <source>
        <dbReference type="EMBL" id="KIM68722.1"/>
    </source>
</evidence>
<reference evidence="2 3" key="1">
    <citation type="submission" date="2014-04" db="EMBL/GenBank/DDBJ databases">
        <authorList>
            <consortium name="DOE Joint Genome Institute"/>
            <person name="Kuo A."/>
            <person name="Kohler A."/>
            <person name="Nagy L.G."/>
            <person name="Floudas D."/>
            <person name="Copeland A."/>
            <person name="Barry K.W."/>
            <person name="Cichocki N."/>
            <person name="Veneault-Fourrey C."/>
            <person name="LaButti K."/>
            <person name="Lindquist E.A."/>
            <person name="Lipzen A."/>
            <person name="Lundell T."/>
            <person name="Morin E."/>
            <person name="Murat C."/>
            <person name="Sun H."/>
            <person name="Tunlid A."/>
            <person name="Henrissat B."/>
            <person name="Grigoriev I.V."/>
            <person name="Hibbett D.S."/>
            <person name="Martin F."/>
            <person name="Nordberg H.P."/>
            <person name="Cantor M.N."/>
            <person name="Hua S.X."/>
        </authorList>
    </citation>
    <scope>NUCLEOTIDE SEQUENCE [LARGE SCALE GENOMIC DNA]</scope>
    <source>
        <strain evidence="2 3">Foug A</strain>
    </source>
</reference>
<name>A0A0C3AUT5_9AGAM</name>
<gene>
    <name evidence="2" type="ORF">SCLCIDRAFT_104685</name>
</gene>
<feature type="compositionally biased region" description="Basic and acidic residues" evidence="1">
    <location>
        <begin position="99"/>
        <end position="110"/>
    </location>
</feature>
<organism evidence="2 3">
    <name type="scientific">Scleroderma citrinum Foug A</name>
    <dbReference type="NCBI Taxonomy" id="1036808"/>
    <lineage>
        <taxon>Eukaryota</taxon>
        <taxon>Fungi</taxon>
        <taxon>Dikarya</taxon>
        <taxon>Basidiomycota</taxon>
        <taxon>Agaricomycotina</taxon>
        <taxon>Agaricomycetes</taxon>
        <taxon>Agaricomycetidae</taxon>
        <taxon>Boletales</taxon>
        <taxon>Sclerodermatineae</taxon>
        <taxon>Sclerodermataceae</taxon>
        <taxon>Scleroderma</taxon>
    </lineage>
</organism>
<dbReference type="EMBL" id="KN822008">
    <property type="protein sequence ID" value="KIM68722.1"/>
    <property type="molecule type" value="Genomic_DNA"/>
</dbReference>
<dbReference type="InParanoid" id="A0A0C3AUT5"/>
<dbReference type="OrthoDB" id="3233824at2759"/>
<feature type="region of interest" description="Disordered" evidence="1">
    <location>
        <begin position="72"/>
        <end position="175"/>
    </location>
</feature>
<dbReference type="Proteomes" id="UP000053989">
    <property type="component" value="Unassembled WGS sequence"/>
</dbReference>
<accession>A0A0C3AUT5</accession>
<feature type="region of interest" description="Disordered" evidence="1">
    <location>
        <begin position="29"/>
        <end position="57"/>
    </location>
</feature>